<dbReference type="InterPro" id="IPR029058">
    <property type="entry name" value="AB_hydrolase_fold"/>
</dbReference>
<dbReference type="SUPFAM" id="SSF53474">
    <property type="entry name" value="alpha/beta-Hydrolases"/>
    <property type="match status" value="1"/>
</dbReference>
<keyword evidence="7" id="KW-1185">Reference proteome</keyword>
<dbReference type="PRINTS" id="PR01774">
    <property type="entry name" value="EXFOLTOXIN"/>
</dbReference>
<sequence>MTVTTTARAERLHQAEAAAERYRRTSTERHDVERRMDAGVRFPDSAEAIAVRAARLLDNQAVPAAAAVDSIREERLSAPAAYERILGLSKELQAWSFLPRGARAARTVARILTRDNGRELPIGTGFLVSPRLLMTNHHVLPDAASARECLLEFDAQVTIDNTPGASIRLEFDPDAFFVADERLDFALVLVRPDGDGRPPGDVFGWNRLSAQLGKLVIGEPVNVIGHPMGRLKEIAVRDNALQVRLDDFLHYLTDTEPGNSGSPVYNDQWEVVALHHSGVPDKDDEGRTLRKDGKVWEPGDGDDAVAWVANEGVRISVILRHLAGLRLDPARRALLAGMGPDSGLQDTGAAPQSAGRPAADGSLAGVTFADGSRMDGTSAGVTLVDGAPADGTLRDGAPADRTLRDGAPADRTSATATATRRTAREASAERVGLRPRATATGANRHLVLLHGRSQQDKDTEKLRRDWCAGLNHGLTRAGMAPVDPADAWFPFYGDTLVGALRRDESVPRPFAGMTASPVAEACAPDGPARGTYEQLIAEAAANAHMPPNGDAADERFGASLVGKLQRQLSWIAAKTDLDEWFIATVLRDVAAYLDDPDARNAVLDAVLATMPTSGDLVLVTHSLGTVVGMDLMTRLGPEVRVALLVTAGSPLGLDTVQRRLLLGGPERPEGEFRWVNAWCPTDAVAIGCPLGDTWKGELTDLAVANSRDRAHDIDEYLTHPEVAAEIGQLVGA</sequence>
<dbReference type="InterPro" id="IPR009003">
    <property type="entry name" value="Peptidase_S1_PA"/>
</dbReference>
<protein>
    <submittedName>
        <fullName evidence="6">Serine protease</fullName>
    </submittedName>
</protein>
<dbReference type="EMBL" id="CP034279">
    <property type="protein sequence ID" value="QGV81747.1"/>
    <property type="molecule type" value="Genomic_DNA"/>
</dbReference>
<dbReference type="Pfam" id="PF13365">
    <property type="entry name" value="Trypsin_2"/>
    <property type="match status" value="1"/>
</dbReference>
<evidence type="ECO:0000256" key="4">
    <source>
        <dbReference type="ARBA" id="ARBA00022825"/>
    </source>
</evidence>
<feature type="region of interest" description="Disordered" evidence="5">
    <location>
        <begin position="379"/>
        <end position="460"/>
    </location>
</feature>
<dbReference type="InterPro" id="IPR043504">
    <property type="entry name" value="Peptidase_S1_PA_chymotrypsin"/>
</dbReference>
<evidence type="ECO:0000256" key="1">
    <source>
        <dbReference type="ARBA" id="ARBA00022670"/>
    </source>
</evidence>
<evidence type="ECO:0000256" key="2">
    <source>
        <dbReference type="ARBA" id="ARBA00022729"/>
    </source>
</evidence>
<dbReference type="PANTHER" id="PTHR36234:SF5">
    <property type="entry name" value="LYSYL ENDOPEPTIDASE"/>
    <property type="match status" value="1"/>
</dbReference>
<dbReference type="InterPro" id="IPR000126">
    <property type="entry name" value="V8_ser_AS"/>
</dbReference>
<evidence type="ECO:0000256" key="3">
    <source>
        <dbReference type="ARBA" id="ARBA00022801"/>
    </source>
</evidence>
<dbReference type="RefSeq" id="WP_156695484.1">
    <property type="nucleotide sequence ID" value="NZ_CP034279.1"/>
</dbReference>
<proteinExistence type="predicted"/>
<name>A0A6I6FJZ9_9ACTN</name>
<dbReference type="GO" id="GO:0006508">
    <property type="term" value="P:proteolysis"/>
    <property type="evidence" value="ECO:0007669"/>
    <property type="project" value="UniProtKB-KW"/>
</dbReference>
<dbReference type="Proteomes" id="UP000422572">
    <property type="component" value="Chromosome"/>
</dbReference>
<dbReference type="Gene3D" id="2.40.10.10">
    <property type="entry name" value="Trypsin-like serine proteases"/>
    <property type="match status" value="2"/>
</dbReference>
<reference evidence="6 7" key="1">
    <citation type="submission" date="2018-12" db="EMBL/GenBank/DDBJ databases">
        <title>Complete genome sequence of Streptomyces ficellus NRRL8067, the producer of ficellomycin, feldamycin and nojirimycin.</title>
        <authorList>
            <person name="Zhang H."/>
            <person name="Yue R."/>
            <person name="Liu Y."/>
            <person name="Li M."/>
            <person name="Mu H."/>
            <person name="Zhang J."/>
        </authorList>
    </citation>
    <scope>NUCLEOTIDE SEQUENCE [LARGE SCALE GENOMIC DNA]</scope>
    <source>
        <strain evidence="6 7">NRRL 8067</strain>
    </source>
</reference>
<feature type="compositionally biased region" description="Basic and acidic residues" evidence="5">
    <location>
        <begin position="397"/>
        <end position="408"/>
    </location>
</feature>
<keyword evidence="3" id="KW-0378">Hydrolase</keyword>
<keyword evidence="4" id="KW-0720">Serine protease</keyword>
<dbReference type="AlphaFoldDB" id="A0A6I6FJZ9"/>
<dbReference type="PROSITE" id="PS00673">
    <property type="entry name" value="V8_SER"/>
    <property type="match status" value="1"/>
</dbReference>
<evidence type="ECO:0000313" key="7">
    <source>
        <dbReference type="Proteomes" id="UP000422572"/>
    </source>
</evidence>
<dbReference type="SUPFAM" id="SSF50494">
    <property type="entry name" value="Trypsin-like serine proteases"/>
    <property type="match status" value="1"/>
</dbReference>
<evidence type="ECO:0000256" key="5">
    <source>
        <dbReference type="SAM" id="MobiDB-lite"/>
    </source>
</evidence>
<feature type="compositionally biased region" description="Low complexity" evidence="5">
    <location>
        <begin position="411"/>
        <end position="420"/>
    </location>
</feature>
<evidence type="ECO:0000313" key="6">
    <source>
        <dbReference type="EMBL" id="QGV81747.1"/>
    </source>
</evidence>
<dbReference type="PANTHER" id="PTHR36234">
    <property type="entry name" value="LYSYL ENDOPEPTIDASE"/>
    <property type="match status" value="1"/>
</dbReference>
<keyword evidence="1 6" id="KW-0645">Protease</keyword>
<feature type="region of interest" description="Disordered" evidence="5">
    <location>
        <begin position="338"/>
        <end position="362"/>
    </location>
</feature>
<dbReference type="InterPro" id="IPR008353">
    <property type="entry name" value="Peptidase_S1B_tx"/>
</dbReference>
<accession>A0A6I6FJZ9</accession>
<dbReference type="KEGG" id="sfic:EIZ62_28460"/>
<dbReference type="GO" id="GO:0004252">
    <property type="term" value="F:serine-type endopeptidase activity"/>
    <property type="evidence" value="ECO:0007669"/>
    <property type="project" value="InterPro"/>
</dbReference>
<feature type="compositionally biased region" description="Basic and acidic residues" evidence="5">
    <location>
        <begin position="422"/>
        <end position="432"/>
    </location>
</feature>
<dbReference type="Gene3D" id="3.40.50.1820">
    <property type="entry name" value="alpha/beta hydrolase"/>
    <property type="match status" value="1"/>
</dbReference>
<organism evidence="6 7">
    <name type="scientific">Streptomyces ficellus</name>
    <dbReference type="NCBI Taxonomy" id="1977088"/>
    <lineage>
        <taxon>Bacteria</taxon>
        <taxon>Bacillati</taxon>
        <taxon>Actinomycetota</taxon>
        <taxon>Actinomycetes</taxon>
        <taxon>Kitasatosporales</taxon>
        <taxon>Streptomycetaceae</taxon>
        <taxon>Streptomyces</taxon>
    </lineage>
</organism>
<dbReference type="OrthoDB" id="104542at2"/>
<gene>
    <name evidence="6" type="ORF">EIZ62_28460</name>
</gene>
<keyword evidence="2" id="KW-0732">Signal</keyword>